<evidence type="ECO:0000259" key="3">
    <source>
        <dbReference type="Pfam" id="PF03061"/>
    </source>
</evidence>
<dbReference type="Pfam" id="PF03061">
    <property type="entry name" value="4HBT"/>
    <property type="match status" value="1"/>
</dbReference>
<sequence>MNALIEQFARIVKNSSDEDIDMLTDYLRNFEKKQQGAFSTYLSASLNMTRKLDEQLSVVSIPNTPFIHNTMAIPHGGILAVLIDTAMGTLANSKCPEGFSAVTTNLSIHYLSVASEASISAHARIIRNGRQTMVIEGNIVQEDGRHIATATGSFFIIPKK</sequence>
<evidence type="ECO:0000313" key="5">
    <source>
        <dbReference type="Proteomes" id="UP000092495"/>
    </source>
</evidence>
<dbReference type="PANTHER" id="PTHR43240:SF5">
    <property type="entry name" value="1,4-DIHYDROXY-2-NAPHTHOYL-COA THIOESTERASE 1"/>
    <property type="match status" value="1"/>
</dbReference>
<organism evidence="4 5">
    <name type="scientific">Planococcus donghaensis</name>
    <dbReference type="NCBI Taxonomy" id="414778"/>
    <lineage>
        <taxon>Bacteria</taxon>
        <taxon>Bacillati</taxon>
        <taxon>Bacillota</taxon>
        <taxon>Bacilli</taxon>
        <taxon>Bacillales</taxon>
        <taxon>Caryophanaceae</taxon>
        <taxon>Planococcus</taxon>
    </lineage>
</organism>
<protein>
    <submittedName>
        <fullName evidence="4">DUF4442 domain-containing protein</fullName>
    </submittedName>
</protein>
<keyword evidence="5" id="KW-1185">Reference proteome</keyword>
<evidence type="ECO:0000256" key="1">
    <source>
        <dbReference type="ARBA" id="ARBA00008324"/>
    </source>
</evidence>
<dbReference type="GO" id="GO:0061522">
    <property type="term" value="F:1,4-dihydroxy-2-naphthoyl-CoA thioesterase activity"/>
    <property type="evidence" value="ECO:0007669"/>
    <property type="project" value="TreeGrafter"/>
</dbReference>
<dbReference type="STRING" id="414778.BCM40_05250"/>
<dbReference type="OrthoDB" id="2139465at2"/>
<evidence type="ECO:0000256" key="2">
    <source>
        <dbReference type="ARBA" id="ARBA00022801"/>
    </source>
</evidence>
<dbReference type="InterPro" id="IPR029069">
    <property type="entry name" value="HotDog_dom_sf"/>
</dbReference>
<dbReference type="GO" id="GO:0005829">
    <property type="term" value="C:cytosol"/>
    <property type="evidence" value="ECO:0007669"/>
    <property type="project" value="TreeGrafter"/>
</dbReference>
<evidence type="ECO:0000313" key="4">
    <source>
        <dbReference type="EMBL" id="ANU22803.1"/>
    </source>
</evidence>
<dbReference type="Gene3D" id="3.10.129.10">
    <property type="entry name" value="Hotdog Thioesterase"/>
    <property type="match status" value="1"/>
</dbReference>
<keyword evidence="2" id="KW-0378">Hydrolase</keyword>
<accession>A0A1C7EFG2</accession>
<dbReference type="RefSeq" id="WP_065525897.1">
    <property type="nucleotide sequence ID" value="NZ_CP016543.2"/>
</dbReference>
<feature type="domain" description="Thioesterase" evidence="3">
    <location>
        <begin position="75"/>
        <end position="146"/>
    </location>
</feature>
<comment type="similarity">
    <text evidence="1">Belongs to the thioesterase PaaI family.</text>
</comment>
<dbReference type="NCBIfam" id="TIGR00369">
    <property type="entry name" value="unchar_dom_1"/>
    <property type="match status" value="1"/>
</dbReference>
<dbReference type="KEGG" id="pdg:BCM40_05250"/>
<dbReference type="AlphaFoldDB" id="A0A1C7EFG2"/>
<dbReference type="EMBL" id="CP016543">
    <property type="protein sequence ID" value="ANU22803.1"/>
    <property type="molecule type" value="Genomic_DNA"/>
</dbReference>
<dbReference type="InterPro" id="IPR003736">
    <property type="entry name" value="PAAI_dom"/>
</dbReference>
<dbReference type="SUPFAM" id="SSF54637">
    <property type="entry name" value="Thioesterase/thiol ester dehydrase-isomerase"/>
    <property type="match status" value="1"/>
</dbReference>
<gene>
    <name evidence="4" type="ORF">BCM40_05250</name>
</gene>
<dbReference type="PANTHER" id="PTHR43240">
    <property type="entry name" value="1,4-DIHYDROXY-2-NAPHTHOYL-COA THIOESTERASE 1"/>
    <property type="match status" value="1"/>
</dbReference>
<proteinExistence type="inferred from homology"/>
<dbReference type="InterPro" id="IPR006683">
    <property type="entry name" value="Thioestr_dom"/>
</dbReference>
<dbReference type="Proteomes" id="UP000092495">
    <property type="component" value="Chromosome"/>
</dbReference>
<reference evidence="4" key="1">
    <citation type="submission" date="2016-10" db="EMBL/GenBank/DDBJ databases">
        <authorList>
            <person name="See-Too W.S."/>
        </authorList>
    </citation>
    <scope>NUCLEOTIDE SEQUENCE</scope>
    <source>
        <strain evidence="4">DSM 22276</strain>
    </source>
</reference>
<name>A0A1C7EFG2_9BACL</name>
<dbReference type="CDD" id="cd03443">
    <property type="entry name" value="PaaI_thioesterase"/>
    <property type="match status" value="1"/>
</dbReference>